<sequence>MSHPSRHGKQREEICGLEDPAPTKREVVSFYQQLLGHSNAVNESNMIHRVPTLMTDQISDEAKAFLQQEVNEAETRSTMLSLGSEKAPVLDGFTAYFFKKAWPIVGRDVCQSVKSFFQTGCPPIYVHWIRECITNPRFSIAFNGSLVGYFKGGRAVPDALMSYVLCLRFFLQIRAGSLPVSIFILPKKIVKAIEQKFNPFLWRGPDDRSGAKVCWEQACLPKEEGGLGLKRVED</sequence>
<evidence type="ECO:0008006" key="2">
    <source>
        <dbReference type="Google" id="ProtNLM"/>
    </source>
</evidence>
<gene>
    <name evidence="1" type="ORF">FSB_LOCUS51925</name>
</gene>
<organism evidence="1">
    <name type="scientific">Fagus sylvatica</name>
    <name type="common">Beechnut</name>
    <dbReference type="NCBI Taxonomy" id="28930"/>
    <lineage>
        <taxon>Eukaryota</taxon>
        <taxon>Viridiplantae</taxon>
        <taxon>Streptophyta</taxon>
        <taxon>Embryophyta</taxon>
        <taxon>Tracheophyta</taxon>
        <taxon>Spermatophyta</taxon>
        <taxon>Magnoliopsida</taxon>
        <taxon>eudicotyledons</taxon>
        <taxon>Gunneridae</taxon>
        <taxon>Pentapetalae</taxon>
        <taxon>rosids</taxon>
        <taxon>fabids</taxon>
        <taxon>Fagales</taxon>
        <taxon>Fagaceae</taxon>
        <taxon>Fagus</taxon>
    </lineage>
</organism>
<dbReference type="EMBL" id="OIVN01005791">
    <property type="protein sequence ID" value="SPD24043.1"/>
    <property type="molecule type" value="Genomic_DNA"/>
</dbReference>
<name>A0A2N9IJ10_FAGSY</name>
<evidence type="ECO:0000313" key="1">
    <source>
        <dbReference type="EMBL" id="SPD24043.1"/>
    </source>
</evidence>
<dbReference type="PANTHER" id="PTHR33116:SF78">
    <property type="entry name" value="OS12G0587133 PROTEIN"/>
    <property type="match status" value="1"/>
</dbReference>
<accession>A0A2N9IJ10</accession>
<reference evidence="1" key="1">
    <citation type="submission" date="2018-02" db="EMBL/GenBank/DDBJ databases">
        <authorList>
            <person name="Cohen D.B."/>
            <person name="Kent A.D."/>
        </authorList>
    </citation>
    <scope>NUCLEOTIDE SEQUENCE</scope>
</reference>
<proteinExistence type="predicted"/>
<protein>
    <recommendedName>
        <fullName evidence="2">Reverse transcriptase domain-containing protein</fullName>
    </recommendedName>
</protein>
<dbReference type="PANTHER" id="PTHR33116">
    <property type="entry name" value="REVERSE TRANSCRIPTASE ZINC-BINDING DOMAIN-CONTAINING PROTEIN-RELATED-RELATED"/>
    <property type="match status" value="1"/>
</dbReference>
<dbReference type="AlphaFoldDB" id="A0A2N9IJ10"/>